<reference evidence="1" key="1">
    <citation type="submission" date="2021-06" db="EMBL/GenBank/DDBJ databases">
        <authorList>
            <person name="Kallberg Y."/>
            <person name="Tangrot J."/>
            <person name="Rosling A."/>
        </authorList>
    </citation>
    <scope>NUCLEOTIDE SEQUENCE</scope>
    <source>
        <strain evidence="1">MA461A</strain>
    </source>
</reference>
<comment type="caution">
    <text evidence="1">The sequence shown here is derived from an EMBL/GenBank/DDBJ whole genome shotgun (WGS) entry which is preliminary data.</text>
</comment>
<evidence type="ECO:0000313" key="2">
    <source>
        <dbReference type="Proteomes" id="UP000789920"/>
    </source>
</evidence>
<name>A0ACA9SB86_9GLOM</name>
<accession>A0ACA9SB86</accession>
<dbReference type="EMBL" id="CAJVQC010104666">
    <property type="protein sequence ID" value="CAG8832773.1"/>
    <property type="molecule type" value="Genomic_DNA"/>
</dbReference>
<dbReference type="Proteomes" id="UP000789920">
    <property type="component" value="Unassembled WGS sequence"/>
</dbReference>
<feature type="non-terminal residue" evidence="1">
    <location>
        <position position="45"/>
    </location>
</feature>
<sequence length="45" mass="5218">KSTKQQAYLQNYKKGSKKSDSTRKNDSIRKSDDAEKEIKINISEK</sequence>
<protein>
    <submittedName>
        <fullName evidence="1">1205_t:CDS:1</fullName>
    </submittedName>
</protein>
<evidence type="ECO:0000313" key="1">
    <source>
        <dbReference type="EMBL" id="CAG8832773.1"/>
    </source>
</evidence>
<organism evidence="1 2">
    <name type="scientific">Racocetra persica</name>
    <dbReference type="NCBI Taxonomy" id="160502"/>
    <lineage>
        <taxon>Eukaryota</taxon>
        <taxon>Fungi</taxon>
        <taxon>Fungi incertae sedis</taxon>
        <taxon>Mucoromycota</taxon>
        <taxon>Glomeromycotina</taxon>
        <taxon>Glomeromycetes</taxon>
        <taxon>Diversisporales</taxon>
        <taxon>Gigasporaceae</taxon>
        <taxon>Racocetra</taxon>
    </lineage>
</organism>
<proteinExistence type="predicted"/>
<keyword evidence="2" id="KW-1185">Reference proteome</keyword>
<gene>
    <name evidence="1" type="ORF">RPERSI_LOCUS28584</name>
</gene>
<feature type="non-terminal residue" evidence="1">
    <location>
        <position position="1"/>
    </location>
</feature>